<evidence type="ECO:0000313" key="6">
    <source>
        <dbReference type="EMBL" id="CAL1711765.1"/>
    </source>
</evidence>
<gene>
    <name evidence="6" type="ORF">GFSPODELE1_LOCUS8486</name>
</gene>
<sequence length="516" mass="59473">MASHDGSDSNASEGGVPFDPELRALLEQMRDAPESIAPDLMKMHISRDELRIDMAHFLMKVLLDSITDEYWDAFLSSKLINVLFIIATDPFTYEDCNLIKRAMMYPTSVLTTLLRFCEYLGQHLHQRRHREHTHYFLRRCGKLFITLWHQRLCLLETENRAPGGMDYKNLVQMLTIQVSLLQRDVYKGKPSPPIDGHIHLLLWRWSTVCLEDSELLLTHLNYAVRDAVMVASEPINRATREVLIDADYAMPFLQKVHSYLAQDEVVDDHLMSCFYILMTCLSTCAELVNLAWKSSYGRYNFLEVVALACQRQWCLGTHNAADVVFGGLTSICLMTNNAHDDDAHLSTMIRSVRVLDILPMICRFAATRPSEPNNHMSEIVTRLIYTQAGLQTRLQGDVSRTAMKFREDQRELMRKSWSPAMESFKASPPDQQDPRYQSYLSLQEIGRTLNMDEKSTETPYFPGYDTCIQSCHFADCLCSHKRPLHALRVCKGCWRVYYCGRSCQIADWRAGHREDC</sequence>
<evidence type="ECO:0000256" key="3">
    <source>
        <dbReference type="ARBA" id="ARBA00022833"/>
    </source>
</evidence>
<reference evidence="7" key="1">
    <citation type="submission" date="2024-04" db="EMBL/GenBank/DDBJ databases">
        <authorList>
            <person name="Shaw F."/>
            <person name="Minotto A."/>
        </authorList>
    </citation>
    <scope>NUCLEOTIDE SEQUENCE [LARGE SCALE GENOMIC DNA]</scope>
</reference>
<dbReference type="EMBL" id="OZ037949">
    <property type="protein sequence ID" value="CAL1711765.1"/>
    <property type="molecule type" value="Genomic_DNA"/>
</dbReference>
<dbReference type="InterPro" id="IPR002893">
    <property type="entry name" value="Znf_MYND"/>
</dbReference>
<name>A0ABP1DVM3_9APHY</name>
<evidence type="ECO:0000256" key="2">
    <source>
        <dbReference type="ARBA" id="ARBA00022771"/>
    </source>
</evidence>
<evidence type="ECO:0000256" key="1">
    <source>
        <dbReference type="ARBA" id="ARBA00022723"/>
    </source>
</evidence>
<dbReference type="Pfam" id="PF01753">
    <property type="entry name" value="zf-MYND"/>
    <property type="match status" value="1"/>
</dbReference>
<feature type="domain" description="MYND-type" evidence="5">
    <location>
        <begin position="476"/>
        <end position="516"/>
    </location>
</feature>
<keyword evidence="7" id="KW-1185">Reference proteome</keyword>
<evidence type="ECO:0000259" key="5">
    <source>
        <dbReference type="PROSITE" id="PS50865"/>
    </source>
</evidence>
<organism evidence="6 7">
    <name type="scientific">Somion occarium</name>
    <dbReference type="NCBI Taxonomy" id="3059160"/>
    <lineage>
        <taxon>Eukaryota</taxon>
        <taxon>Fungi</taxon>
        <taxon>Dikarya</taxon>
        <taxon>Basidiomycota</taxon>
        <taxon>Agaricomycotina</taxon>
        <taxon>Agaricomycetes</taxon>
        <taxon>Polyporales</taxon>
        <taxon>Cerrenaceae</taxon>
        <taxon>Somion</taxon>
    </lineage>
</organism>
<dbReference type="SUPFAM" id="SSF144232">
    <property type="entry name" value="HIT/MYND zinc finger-like"/>
    <property type="match status" value="1"/>
</dbReference>
<keyword evidence="1" id="KW-0479">Metal-binding</keyword>
<proteinExistence type="predicted"/>
<evidence type="ECO:0000313" key="7">
    <source>
        <dbReference type="Proteomes" id="UP001497453"/>
    </source>
</evidence>
<keyword evidence="3" id="KW-0862">Zinc</keyword>
<accession>A0ABP1DVM3</accession>
<protein>
    <recommendedName>
        <fullName evidence="5">MYND-type domain-containing protein</fullName>
    </recommendedName>
</protein>
<dbReference type="PROSITE" id="PS50865">
    <property type="entry name" value="ZF_MYND_2"/>
    <property type="match status" value="1"/>
</dbReference>
<dbReference type="Gene3D" id="6.10.140.2220">
    <property type="match status" value="1"/>
</dbReference>
<dbReference type="Proteomes" id="UP001497453">
    <property type="component" value="Chromosome 6"/>
</dbReference>
<keyword evidence="2 4" id="KW-0863">Zinc-finger</keyword>
<evidence type="ECO:0000256" key="4">
    <source>
        <dbReference type="PROSITE-ProRule" id="PRU00134"/>
    </source>
</evidence>